<name>A0A9R1U045_9HYME</name>
<dbReference type="GeneID" id="105266180"/>
<keyword evidence="2" id="KW-1185">Reference proteome</keyword>
<keyword evidence="1" id="KW-0732">Signal</keyword>
<accession>A0A9R1U045</accession>
<dbReference type="KEGG" id="fas:105266180"/>
<proteinExistence type="predicted"/>
<dbReference type="Proteomes" id="UP000694866">
    <property type="component" value="Unplaced"/>
</dbReference>
<evidence type="ECO:0000256" key="1">
    <source>
        <dbReference type="SAM" id="SignalP"/>
    </source>
</evidence>
<protein>
    <submittedName>
        <fullName evidence="3">Uncharacterized protein</fullName>
    </submittedName>
</protein>
<sequence length="118" mass="13534">MENIAYFFILGIFCIINTPVSGQILGDDRSICLEKGVDPSETYECILRSPEILTEDGTVDLLLLRRIYEEGETNENISRFIDHIQVRVENKKFSSVRELVQALVVAWTEYPRLPLLSL</sequence>
<organism evidence="2 3">
    <name type="scientific">Fopius arisanus</name>
    <dbReference type="NCBI Taxonomy" id="64838"/>
    <lineage>
        <taxon>Eukaryota</taxon>
        <taxon>Metazoa</taxon>
        <taxon>Ecdysozoa</taxon>
        <taxon>Arthropoda</taxon>
        <taxon>Hexapoda</taxon>
        <taxon>Insecta</taxon>
        <taxon>Pterygota</taxon>
        <taxon>Neoptera</taxon>
        <taxon>Endopterygota</taxon>
        <taxon>Hymenoptera</taxon>
        <taxon>Apocrita</taxon>
        <taxon>Ichneumonoidea</taxon>
        <taxon>Braconidae</taxon>
        <taxon>Opiinae</taxon>
        <taxon>Fopius</taxon>
    </lineage>
</organism>
<evidence type="ECO:0000313" key="3">
    <source>
        <dbReference type="RefSeq" id="XP_011302431.1"/>
    </source>
</evidence>
<dbReference type="RefSeq" id="XP_011302431.1">
    <property type="nucleotide sequence ID" value="XM_011304129.1"/>
</dbReference>
<dbReference type="AlphaFoldDB" id="A0A9R1U045"/>
<reference evidence="3" key="1">
    <citation type="submission" date="2025-08" db="UniProtKB">
        <authorList>
            <consortium name="RefSeq"/>
        </authorList>
    </citation>
    <scope>IDENTIFICATION</scope>
</reference>
<gene>
    <name evidence="3" type="primary">LOC105266180</name>
</gene>
<feature type="signal peptide" evidence="1">
    <location>
        <begin position="1"/>
        <end position="22"/>
    </location>
</feature>
<feature type="chain" id="PRO_5040161355" evidence="1">
    <location>
        <begin position="23"/>
        <end position="118"/>
    </location>
</feature>
<evidence type="ECO:0000313" key="2">
    <source>
        <dbReference type="Proteomes" id="UP000694866"/>
    </source>
</evidence>